<evidence type="ECO:0000256" key="8">
    <source>
        <dbReference type="ARBA" id="ARBA00022741"/>
    </source>
</evidence>
<evidence type="ECO:0000256" key="6">
    <source>
        <dbReference type="ARBA" id="ARBA00022694"/>
    </source>
</evidence>
<dbReference type="AlphaFoldDB" id="A0A261G6X8"/>
<evidence type="ECO:0000259" key="13">
    <source>
        <dbReference type="PROSITE" id="PS51163"/>
    </source>
</evidence>
<dbReference type="SUPFAM" id="SSF55821">
    <property type="entry name" value="YrdC/RibB"/>
    <property type="match status" value="1"/>
</dbReference>
<keyword evidence="4" id="KW-0963">Cytoplasm</keyword>
<proteinExistence type="inferred from homology"/>
<dbReference type="PANTHER" id="PTHR17490:SF16">
    <property type="entry name" value="THREONYLCARBAMOYL-AMP SYNTHASE"/>
    <property type="match status" value="1"/>
</dbReference>
<comment type="caution">
    <text evidence="14">The sequence shown here is derived from an EMBL/GenBank/DDBJ whole genome shotgun (WGS) entry which is preliminary data.</text>
</comment>
<evidence type="ECO:0000313" key="14">
    <source>
        <dbReference type="EMBL" id="OZG67180.1"/>
    </source>
</evidence>
<evidence type="ECO:0000256" key="7">
    <source>
        <dbReference type="ARBA" id="ARBA00022695"/>
    </source>
</evidence>
<dbReference type="EC" id="2.7.7.87" evidence="3"/>
<dbReference type="InterPro" id="IPR017945">
    <property type="entry name" value="DHBP_synth_RibB-like_a/b_dom"/>
</dbReference>
<dbReference type="InterPro" id="IPR050156">
    <property type="entry name" value="TC-AMP_synthase_SUA5"/>
</dbReference>
<dbReference type="PROSITE" id="PS51163">
    <property type="entry name" value="YRDC"/>
    <property type="match status" value="1"/>
</dbReference>
<dbReference type="GO" id="GO:0003725">
    <property type="term" value="F:double-stranded RNA binding"/>
    <property type="evidence" value="ECO:0007669"/>
    <property type="project" value="InterPro"/>
</dbReference>
<organism evidence="14 15">
    <name type="scientific">Bifidobacterium aquikefiri</name>
    <dbReference type="NCBI Taxonomy" id="1653207"/>
    <lineage>
        <taxon>Bacteria</taxon>
        <taxon>Bacillati</taxon>
        <taxon>Actinomycetota</taxon>
        <taxon>Actinomycetes</taxon>
        <taxon>Bifidobacteriales</taxon>
        <taxon>Bifidobacteriaceae</taxon>
        <taxon>Bifidobacterium</taxon>
    </lineage>
</organism>
<dbReference type="GO" id="GO:0005524">
    <property type="term" value="F:ATP binding"/>
    <property type="evidence" value="ECO:0007669"/>
    <property type="project" value="UniProtKB-KW"/>
</dbReference>
<dbReference type="NCBIfam" id="TIGR00057">
    <property type="entry name" value="L-threonylcarbamoyladenylate synthase"/>
    <property type="match status" value="1"/>
</dbReference>
<keyword evidence="7" id="KW-0548">Nucleotidyltransferase</keyword>
<dbReference type="GO" id="GO:0005737">
    <property type="term" value="C:cytoplasm"/>
    <property type="evidence" value="ECO:0007669"/>
    <property type="project" value="UniProtKB-SubCell"/>
</dbReference>
<dbReference type="GO" id="GO:0000049">
    <property type="term" value="F:tRNA binding"/>
    <property type="evidence" value="ECO:0007669"/>
    <property type="project" value="TreeGrafter"/>
</dbReference>
<dbReference type="PANTHER" id="PTHR17490">
    <property type="entry name" value="SUA5"/>
    <property type="match status" value="1"/>
</dbReference>
<evidence type="ECO:0000313" key="15">
    <source>
        <dbReference type="Proteomes" id="UP000216451"/>
    </source>
</evidence>
<comment type="subcellular location">
    <subcellularLocation>
        <location evidence="1">Cytoplasm</location>
    </subcellularLocation>
</comment>
<keyword evidence="6" id="KW-0819">tRNA processing</keyword>
<gene>
    <name evidence="14" type="ORF">BAQU_1252</name>
</gene>
<feature type="domain" description="YrdC-like" evidence="13">
    <location>
        <begin position="9"/>
        <end position="200"/>
    </location>
</feature>
<protein>
    <recommendedName>
        <fullName evidence="10">L-threonylcarbamoyladenylate synthase</fullName>
        <ecNumber evidence="3">2.7.7.87</ecNumber>
    </recommendedName>
    <alternativeName>
        <fullName evidence="10">L-threonylcarbamoyladenylate synthase</fullName>
    </alternativeName>
</protein>
<keyword evidence="15" id="KW-1185">Reference proteome</keyword>
<comment type="catalytic activity">
    <reaction evidence="11">
        <text>L-threonine + hydrogencarbonate + ATP = L-threonylcarbamoyladenylate + diphosphate + H2O</text>
        <dbReference type="Rhea" id="RHEA:36407"/>
        <dbReference type="ChEBI" id="CHEBI:15377"/>
        <dbReference type="ChEBI" id="CHEBI:17544"/>
        <dbReference type="ChEBI" id="CHEBI:30616"/>
        <dbReference type="ChEBI" id="CHEBI:33019"/>
        <dbReference type="ChEBI" id="CHEBI:57926"/>
        <dbReference type="ChEBI" id="CHEBI:73682"/>
        <dbReference type="EC" id="2.7.7.87"/>
    </reaction>
</comment>
<dbReference type="EMBL" id="MWXA01000005">
    <property type="protein sequence ID" value="OZG67180.1"/>
    <property type="molecule type" value="Genomic_DNA"/>
</dbReference>
<evidence type="ECO:0000256" key="1">
    <source>
        <dbReference type="ARBA" id="ARBA00004496"/>
    </source>
</evidence>
<evidence type="ECO:0000256" key="12">
    <source>
        <dbReference type="SAM" id="MobiDB-lite"/>
    </source>
</evidence>
<evidence type="ECO:0000256" key="10">
    <source>
        <dbReference type="ARBA" id="ARBA00029774"/>
    </source>
</evidence>
<dbReference type="Gene3D" id="3.90.870.10">
    <property type="entry name" value="DHBP synthase"/>
    <property type="match status" value="1"/>
</dbReference>
<feature type="compositionally biased region" description="Polar residues" evidence="12">
    <location>
        <begin position="212"/>
        <end position="222"/>
    </location>
</feature>
<dbReference type="InterPro" id="IPR006070">
    <property type="entry name" value="Sua5-like_dom"/>
</dbReference>
<dbReference type="GO" id="GO:0008033">
    <property type="term" value="P:tRNA processing"/>
    <property type="evidence" value="ECO:0007669"/>
    <property type="project" value="UniProtKB-KW"/>
</dbReference>
<dbReference type="Proteomes" id="UP000216451">
    <property type="component" value="Unassembled WGS sequence"/>
</dbReference>
<evidence type="ECO:0000256" key="3">
    <source>
        <dbReference type="ARBA" id="ARBA00012584"/>
    </source>
</evidence>
<dbReference type="GO" id="GO:0006450">
    <property type="term" value="P:regulation of translational fidelity"/>
    <property type="evidence" value="ECO:0007669"/>
    <property type="project" value="TreeGrafter"/>
</dbReference>
<dbReference type="OrthoDB" id="9814580at2"/>
<evidence type="ECO:0000256" key="2">
    <source>
        <dbReference type="ARBA" id="ARBA00007663"/>
    </source>
</evidence>
<comment type="similarity">
    <text evidence="2">Belongs to the SUA5 family.</text>
</comment>
<evidence type="ECO:0000256" key="9">
    <source>
        <dbReference type="ARBA" id="ARBA00022840"/>
    </source>
</evidence>
<dbReference type="GO" id="GO:0061710">
    <property type="term" value="F:L-threonylcarbamoyladenylate synthase"/>
    <property type="evidence" value="ECO:0007669"/>
    <property type="project" value="UniProtKB-EC"/>
</dbReference>
<keyword evidence="9" id="KW-0067">ATP-binding</keyword>
<dbReference type="RefSeq" id="WP_094693701.1">
    <property type="nucleotide sequence ID" value="NZ_CALENZ010000003.1"/>
</dbReference>
<reference evidence="14 15" key="1">
    <citation type="journal article" date="2017" name="BMC Genomics">
        <title>Comparative genomic and phylogenomic analyses of the Bifidobacteriaceae family.</title>
        <authorList>
            <person name="Lugli G.A."/>
            <person name="Milani C."/>
            <person name="Turroni F."/>
            <person name="Duranti S."/>
            <person name="Mancabelli L."/>
            <person name="Mangifesta M."/>
            <person name="Ferrario C."/>
            <person name="Modesto M."/>
            <person name="Mattarelli P."/>
            <person name="Jiri K."/>
            <person name="van Sinderen D."/>
            <person name="Ventura M."/>
        </authorList>
    </citation>
    <scope>NUCLEOTIDE SEQUENCE [LARGE SCALE GENOMIC DNA]</scope>
    <source>
        <strain evidence="14 15">LMG 28769</strain>
    </source>
</reference>
<evidence type="ECO:0000256" key="5">
    <source>
        <dbReference type="ARBA" id="ARBA00022679"/>
    </source>
</evidence>
<name>A0A261G6X8_9BIFI</name>
<keyword evidence="5" id="KW-0808">Transferase</keyword>
<accession>A0A261G6X8</accession>
<dbReference type="GeneID" id="98295922"/>
<dbReference type="Pfam" id="PF01300">
    <property type="entry name" value="Sua5_yciO_yrdC"/>
    <property type="match status" value="1"/>
</dbReference>
<evidence type="ECO:0000256" key="11">
    <source>
        <dbReference type="ARBA" id="ARBA00048366"/>
    </source>
</evidence>
<keyword evidence="8" id="KW-0547">Nucleotide-binding</keyword>
<feature type="region of interest" description="Disordered" evidence="12">
    <location>
        <begin position="212"/>
        <end position="234"/>
    </location>
</feature>
<evidence type="ECO:0000256" key="4">
    <source>
        <dbReference type="ARBA" id="ARBA00022490"/>
    </source>
</evidence>
<sequence length="234" mass="24711">MSEIRLIDEDSLALAAQYIHEGKLIVMPTDTVYGIACDPFNDIAIDALFEAKQRPRTKSLQVLLADTDEIGKLDLRLPYPLDVLSASLLPGAFSPICIASADTQLQTIKLEVTARTQAVRVPDADSTRRILAATGPLAASSANISGHDSAQSAQEAQAQLGDSVALYLDAGTTPGPVASTVVTTSKNDADGIAILRAGVIPESQLRDIIHASQSMHRTPNGSRPHESNTSETSA</sequence>